<reference evidence="3 4" key="1">
    <citation type="submission" date="2016-03" db="EMBL/GenBank/DDBJ databases">
        <title>Whole genome sequencing of Grifola frondosa 9006-11.</title>
        <authorList>
            <person name="Min B."/>
            <person name="Park H."/>
            <person name="Kim J.-G."/>
            <person name="Cho H."/>
            <person name="Oh Y.-L."/>
            <person name="Kong W.-S."/>
            <person name="Choi I.-G."/>
        </authorList>
    </citation>
    <scope>NUCLEOTIDE SEQUENCE [LARGE SCALE GENOMIC DNA]</scope>
    <source>
        <strain evidence="3 4">9006-11</strain>
    </source>
</reference>
<keyword evidence="1" id="KW-1133">Transmembrane helix</keyword>
<protein>
    <submittedName>
        <fullName evidence="3">Uncharacterized protein</fullName>
    </submittedName>
</protein>
<keyword evidence="2" id="KW-0732">Signal</keyword>
<proteinExistence type="predicted"/>
<keyword evidence="1" id="KW-0812">Transmembrane</keyword>
<dbReference type="EMBL" id="LUGG01000024">
    <property type="protein sequence ID" value="OBZ67409.1"/>
    <property type="molecule type" value="Genomic_DNA"/>
</dbReference>
<feature type="transmembrane region" description="Helical" evidence="1">
    <location>
        <begin position="257"/>
        <end position="279"/>
    </location>
</feature>
<evidence type="ECO:0000313" key="3">
    <source>
        <dbReference type="EMBL" id="OBZ67409.1"/>
    </source>
</evidence>
<name>A0A1C7LU06_GRIFR</name>
<comment type="caution">
    <text evidence="3">The sequence shown here is derived from an EMBL/GenBank/DDBJ whole genome shotgun (WGS) entry which is preliminary data.</text>
</comment>
<feature type="transmembrane region" description="Helical" evidence="1">
    <location>
        <begin position="34"/>
        <end position="56"/>
    </location>
</feature>
<accession>A0A1C7LU06</accession>
<gene>
    <name evidence="3" type="ORF">A0H81_12513</name>
</gene>
<feature type="chain" id="PRO_5008888771" evidence="2">
    <location>
        <begin position="23"/>
        <end position="285"/>
    </location>
</feature>
<dbReference type="AlphaFoldDB" id="A0A1C7LU06"/>
<organism evidence="3 4">
    <name type="scientific">Grifola frondosa</name>
    <name type="common">Maitake</name>
    <name type="synonym">Polyporus frondosus</name>
    <dbReference type="NCBI Taxonomy" id="5627"/>
    <lineage>
        <taxon>Eukaryota</taxon>
        <taxon>Fungi</taxon>
        <taxon>Dikarya</taxon>
        <taxon>Basidiomycota</taxon>
        <taxon>Agaricomycotina</taxon>
        <taxon>Agaricomycetes</taxon>
        <taxon>Polyporales</taxon>
        <taxon>Grifolaceae</taxon>
        <taxon>Grifola</taxon>
    </lineage>
</organism>
<evidence type="ECO:0000313" key="4">
    <source>
        <dbReference type="Proteomes" id="UP000092993"/>
    </source>
</evidence>
<evidence type="ECO:0000256" key="1">
    <source>
        <dbReference type="SAM" id="Phobius"/>
    </source>
</evidence>
<feature type="non-terminal residue" evidence="3">
    <location>
        <position position="1"/>
    </location>
</feature>
<sequence length="285" mass="32161">GSRSFPYCLVSLLSCWFFLARSFLACLRAPDDSLGFSLCFSMSSLCLSSVFLRALFSQDASRAFNILRWHSRRRALSSCADANASHHLPTSSRAFSTAIHNFRRVSSRLSTFSLLSSPSFEFSGQRPHGSLALRTRSRRGRVKRCVHAPASYLPDLPQFRLDSYTFHLLVGVVRCGHKRFSRVSVRLVLGPQGSILWGTFGPEISSSRSPIRVRRRSIASSRSRLSFPRLDRVVFSRHRRARWCSVLRAPRSLMSSAARFILGFLLADQACCLVIPHTFDFFDSS</sequence>
<keyword evidence="4" id="KW-1185">Reference proteome</keyword>
<dbReference type="Proteomes" id="UP000092993">
    <property type="component" value="Unassembled WGS sequence"/>
</dbReference>
<evidence type="ECO:0000256" key="2">
    <source>
        <dbReference type="SAM" id="SignalP"/>
    </source>
</evidence>
<keyword evidence="1" id="KW-0472">Membrane</keyword>
<feature type="signal peptide" evidence="2">
    <location>
        <begin position="1"/>
        <end position="22"/>
    </location>
</feature>